<dbReference type="GO" id="GO:0003824">
    <property type="term" value="F:catalytic activity"/>
    <property type="evidence" value="ECO:0007669"/>
    <property type="project" value="InterPro"/>
</dbReference>
<feature type="short sequence motif" description="Histidine triad motif" evidence="2 3">
    <location>
        <begin position="132"/>
        <end position="136"/>
    </location>
</feature>
<reference evidence="6 7" key="1">
    <citation type="submission" date="2017-08" db="EMBL/GenBank/DDBJ databases">
        <title>Infants hospitalized years apart are colonized by the same room-sourced microbial strains.</title>
        <authorList>
            <person name="Brooks B."/>
            <person name="Olm M.R."/>
            <person name="Firek B.A."/>
            <person name="Baker R."/>
            <person name="Thomas B.C."/>
            <person name="Morowitz M.J."/>
            <person name="Banfield J.F."/>
        </authorList>
    </citation>
    <scope>NUCLEOTIDE SEQUENCE [LARGE SCALE GENOMIC DNA]</scope>
    <source>
        <strain evidence="6">S2_005_003_R2_42</strain>
    </source>
</reference>
<evidence type="ECO:0000256" key="4">
    <source>
        <dbReference type="SAM" id="MobiDB-lite"/>
    </source>
</evidence>
<proteinExistence type="predicted"/>
<dbReference type="SUPFAM" id="SSF54197">
    <property type="entry name" value="HIT-like"/>
    <property type="match status" value="1"/>
</dbReference>
<dbReference type="AlphaFoldDB" id="A0A2W5K564"/>
<evidence type="ECO:0000256" key="3">
    <source>
        <dbReference type="PROSITE-ProRule" id="PRU00464"/>
    </source>
</evidence>
<accession>A0A2W5K564</accession>
<dbReference type="PANTHER" id="PTHR46648">
    <property type="entry name" value="HIT FAMILY PROTEIN 1"/>
    <property type="match status" value="1"/>
</dbReference>
<evidence type="ECO:0000259" key="5">
    <source>
        <dbReference type="PROSITE" id="PS51084"/>
    </source>
</evidence>
<feature type="domain" description="HIT" evidence="5">
    <location>
        <begin position="41"/>
        <end position="148"/>
    </location>
</feature>
<dbReference type="Pfam" id="PF01230">
    <property type="entry name" value="HIT"/>
    <property type="match status" value="1"/>
</dbReference>
<dbReference type="InterPro" id="IPR036265">
    <property type="entry name" value="HIT-like_sf"/>
</dbReference>
<gene>
    <name evidence="6" type="ORF">DI564_15775</name>
</gene>
<dbReference type="EMBL" id="QFPO01000020">
    <property type="protein sequence ID" value="PZQ10448.1"/>
    <property type="molecule type" value="Genomic_DNA"/>
</dbReference>
<dbReference type="InterPro" id="IPR001310">
    <property type="entry name" value="Histidine_triad_HIT"/>
</dbReference>
<organism evidence="6 7">
    <name type="scientific">Rhodanobacter denitrificans</name>
    <dbReference type="NCBI Taxonomy" id="666685"/>
    <lineage>
        <taxon>Bacteria</taxon>
        <taxon>Pseudomonadati</taxon>
        <taxon>Pseudomonadota</taxon>
        <taxon>Gammaproteobacteria</taxon>
        <taxon>Lysobacterales</taxon>
        <taxon>Rhodanobacteraceae</taxon>
        <taxon>Rhodanobacter</taxon>
    </lineage>
</organism>
<comment type="caution">
    <text evidence="6">The sequence shown here is derived from an EMBL/GenBank/DDBJ whole genome shotgun (WGS) entry which is preliminary data.</text>
</comment>
<dbReference type="PANTHER" id="PTHR46648:SF1">
    <property type="entry name" value="ADENOSINE 5'-MONOPHOSPHORAMIDASE HNT1"/>
    <property type="match status" value="1"/>
</dbReference>
<name>A0A2W5K564_9GAMM</name>
<evidence type="ECO:0000313" key="7">
    <source>
        <dbReference type="Proteomes" id="UP000249046"/>
    </source>
</evidence>
<evidence type="ECO:0000256" key="1">
    <source>
        <dbReference type="PIRSR" id="PIRSR601310-1"/>
    </source>
</evidence>
<dbReference type="InterPro" id="IPR011146">
    <property type="entry name" value="HIT-like"/>
</dbReference>
<feature type="region of interest" description="Disordered" evidence="4">
    <location>
        <begin position="1"/>
        <end position="30"/>
    </location>
</feature>
<dbReference type="Gene3D" id="3.30.428.10">
    <property type="entry name" value="HIT-like"/>
    <property type="match status" value="1"/>
</dbReference>
<feature type="active site" description="Tele-AMP-histidine intermediate" evidence="1">
    <location>
        <position position="134"/>
    </location>
</feature>
<sequence length="199" mass="22125">MLSSRPNEQPDGGASRSDRPSEANRAQRGPMIELPIRDPCDLCVAARDERWKLIDESEHTLTVINPWQFEIGQCCVITRRHVATLLDLSDPECAAILMSARRVAEALLRTYRPLGILTFQNNGVYSGQETPHFHFHVVPRQPGSDWGIGPPQLATFDGAGRERGISHDPAGDAQRRVRVQMSDARLAETAGLIRSNLPR</sequence>
<protein>
    <recommendedName>
        <fullName evidence="5">HIT domain-containing protein</fullName>
    </recommendedName>
</protein>
<dbReference type="Proteomes" id="UP000249046">
    <property type="component" value="Unassembled WGS sequence"/>
</dbReference>
<evidence type="ECO:0000256" key="2">
    <source>
        <dbReference type="PIRSR" id="PIRSR601310-3"/>
    </source>
</evidence>
<dbReference type="GO" id="GO:0009117">
    <property type="term" value="P:nucleotide metabolic process"/>
    <property type="evidence" value="ECO:0007669"/>
    <property type="project" value="TreeGrafter"/>
</dbReference>
<dbReference type="PROSITE" id="PS51084">
    <property type="entry name" value="HIT_2"/>
    <property type="match status" value="1"/>
</dbReference>
<evidence type="ECO:0000313" key="6">
    <source>
        <dbReference type="EMBL" id="PZQ10448.1"/>
    </source>
</evidence>